<dbReference type="EMBL" id="JAVYJV010000003">
    <property type="protein sequence ID" value="KAK4374754.1"/>
    <property type="molecule type" value="Genomic_DNA"/>
</dbReference>
<dbReference type="SMART" id="SM00612">
    <property type="entry name" value="Kelch"/>
    <property type="match status" value="2"/>
</dbReference>
<reference evidence="3" key="1">
    <citation type="submission" date="2023-12" db="EMBL/GenBank/DDBJ databases">
        <title>Genome assembly of Anisodus tanguticus.</title>
        <authorList>
            <person name="Wang Y.-J."/>
        </authorList>
    </citation>
    <scope>NUCLEOTIDE SEQUENCE</scope>
    <source>
        <strain evidence="3">KB-2021</strain>
        <tissue evidence="3">Leaf</tissue>
    </source>
</reference>
<dbReference type="AlphaFoldDB" id="A0AAE1VV03"/>
<dbReference type="InterPro" id="IPR001810">
    <property type="entry name" value="F-box_dom"/>
</dbReference>
<name>A0AAE1VV03_9SOLA</name>
<organism evidence="3 4">
    <name type="scientific">Anisodus tanguticus</name>
    <dbReference type="NCBI Taxonomy" id="243964"/>
    <lineage>
        <taxon>Eukaryota</taxon>
        <taxon>Viridiplantae</taxon>
        <taxon>Streptophyta</taxon>
        <taxon>Embryophyta</taxon>
        <taxon>Tracheophyta</taxon>
        <taxon>Spermatophyta</taxon>
        <taxon>Magnoliopsida</taxon>
        <taxon>eudicotyledons</taxon>
        <taxon>Gunneridae</taxon>
        <taxon>Pentapetalae</taxon>
        <taxon>asterids</taxon>
        <taxon>lamiids</taxon>
        <taxon>Solanales</taxon>
        <taxon>Solanaceae</taxon>
        <taxon>Solanoideae</taxon>
        <taxon>Hyoscyameae</taxon>
        <taxon>Anisodus</taxon>
    </lineage>
</organism>
<dbReference type="Pfam" id="PF01344">
    <property type="entry name" value="Kelch_1"/>
    <property type="match status" value="2"/>
</dbReference>
<gene>
    <name evidence="3" type="ORF">RND71_005431</name>
</gene>
<dbReference type="InterPro" id="IPR036047">
    <property type="entry name" value="F-box-like_dom_sf"/>
</dbReference>
<evidence type="ECO:0000313" key="3">
    <source>
        <dbReference type="EMBL" id="KAK4374754.1"/>
    </source>
</evidence>
<feature type="region of interest" description="Disordered" evidence="1">
    <location>
        <begin position="346"/>
        <end position="397"/>
    </location>
</feature>
<dbReference type="InterPro" id="IPR044595">
    <property type="entry name" value="KMD1-4"/>
</dbReference>
<dbReference type="Pfam" id="PF00646">
    <property type="entry name" value="F-box"/>
    <property type="match status" value="1"/>
</dbReference>
<dbReference type="PANTHER" id="PTHR46407">
    <property type="entry name" value="OS02G0208700 PROTEIN"/>
    <property type="match status" value="1"/>
</dbReference>
<dbReference type="GO" id="GO:0080037">
    <property type="term" value="P:negative regulation of cytokinin-activated signaling pathway"/>
    <property type="evidence" value="ECO:0007669"/>
    <property type="project" value="InterPro"/>
</dbReference>
<proteinExistence type="predicted"/>
<comment type="caution">
    <text evidence="3">The sequence shown here is derived from an EMBL/GenBank/DDBJ whole genome shotgun (WGS) entry which is preliminary data.</text>
</comment>
<feature type="compositionally biased region" description="Pro residues" evidence="1">
    <location>
        <begin position="374"/>
        <end position="385"/>
    </location>
</feature>
<dbReference type="InterPro" id="IPR006652">
    <property type="entry name" value="Kelch_1"/>
</dbReference>
<evidence type="ECO:0000313" key="4">
    <source>
        <dbReference type="Proteomes" id="UP001291623"/>
    </source>
</evidence>
<dbReference type="GO" id="GO:2000762">
    <property type="term" value="P:regulation of phenylpropanoid metabolic process"/>
    <property type="evidence" value="ECO:0007669"/>
    <property type="project" value="InterPro"/>
</dbReference>
<evidence type="ECO:0000259" key="2">
    <source>
        <dbReference type="Pfam" id="PF00646"/>
    </source>
</evidence>
<accession>A0AAE1VV03</accession>
<sequence length="397" mass="44687">MDLIPGLPNDIALGCLIRLPVDQFSKAASVCKNWNSEITLPEFRRRRKFSGLTRPVLPMVQAMVATVKKPQGDTIISSTQIYRLSVYDPENGSWYDLPPISKLIDGLPRFCRIVGVGSDLVVIGGCDPVTWRVMDCVFVYNFISGSWRRGSDMPGQQRLFFGCDSDSDRMILVAGGHDEEKNALKSVMLYDVVKDEWVTLPDMVMERDECKVTFHKGKFHVIGGYPTWAQGHFEKNAEVFDFATSRWSLEDEFLSVMNSSPHTCIEGDDGRLYMCQDGDVAVKEHATWQKLAKLPVGVYNVAHLTACQGKLILVGNVQFDELQSAYALDLRSDGKVKKWTKIETPDEYSGHVQSVDQPDAPVHRSSQPPHRRCPSPPPPPPPPYQPHLRQPWETQPE</sequence>
<dbReference type="PANTHER" id="PTHR46407:SF16">
    <property type="entry name" value="KELCH REPEAT-CONTAINING F-BOX FAMILY PROTEIN"/>
    <property type="match status" value="1"/>
</dbReference>
<dbReference type="Gene3D" id="2.120.10.80">
    <property type="entry name" value="Kelch-type beta propeller"/>
    <property type="match status" value="1"/>
</dbReference>
<feature type="domain" description="F-box" evidence="2">
    <location>
        <begin position="5"/>
        <end position="45"/>
    </location>
</feature>
<dbReference type="SUPFAM" id="SSF117281">
    <property type="entry name" value="Kelch motif"/>
    <property type="match status" value="1"/>
</dbReference>
<dbReference type="SUPFAM" id="SSF81383">
    <property type="entry name" value="F-box domain"/>
    <property type="match status" value="1"/>
</dbReference>
<dbReference type="InterPro" id="IPR015915">
    <property type="entry name" value="Kelch-typ_b-propeller"/>
</dbReference>
<evidence type="ECO:0000256" key="1">
    <source>
        <dbReference type="SAM" id="MobiDB-lite"/>
    </source>
</evidence>
<protein>
    <recommendedName>
        <fullName evidence="2">F-box domain-containing protein</fullName>
    </recommendedName>
</protein>
<keyword evidence="4" id="KW-1185">Reference proteome</keyword>
<dbReference type="CDD" id="cd22152">
    <property type="entry name" value="F-box_AtAFR-like"/>
    <property type="match status" value="1"/>
</dbReference>
<dbReference type="Proteomes" id="UP001291623">
    <property type="component" value="Unassembled WGS sequence"/>
</dbReference>